<proteinExistence type="predicted"/>
<sequence length="78" mass="9352">MATRNHRSLEQLGGEYSITATVMGWKHIFVKQKLEYIHYNPVRDHWNIVKNPSEYPYSSSRNYEGGTDWHQLEMMDMF</sequence>
<comment type="caution">
    <text evidence="1">The sequence shown here is derived from an EMBL/GenBank/DDBJ whole genome shotgun (WGS) entry which is preliminary data.</text>
</comment>
<gene>
    <name evidence="1" type="ORF">S01H1_63915</name>
</gene>
<evidence type="ECO:0000313" key="1">
    <source>
        <dbReference type="EMBL" id="GAG39325.1"/>
    </source>
</evidence>
<dbReference type="GO" id="GO:0006313">
    <property type="term" value="P:DNA transposition"/>
    <property type="evidence" value="ECO:0007669"/>
    <property type="project" value="InterPro"/>
</dbReference>
<name>X0X8E5_9ZZZZ</name>
<organism evidence="1">
    <name type="scientific">marine sediment metagenome</name>
    <dbReference type="NCBI Taxonomy" id="412755"/>
    <lineage>
        <taxon>unclassified sequences</taxon>
        <taxon>metagenomes</taxon>
        <taxon>ecological metagenomes</taxon>
    </lineage>
</organism>
<dbReference type="GO" id="GO:0003677">
    <property type="term" value="F:DNA binding"/>
    <property type="evidence" value="ECO:0007669"/>
    <property type="project" value="InterPro"/>
</dbReference>
<dbReference type="EMBL" id="BARS01042089">
    <property type="protein sequence ID" value="GAG39325.1"/>
    <property type="molecule type" value="Genomic_DNA"/>
</dbReference>
<protein>
    <submittedName>
        <fullName evidence="1">Uncharacterized protein</fullName>
    </submittedName>
</protein>
<dbReference type="AlphaFoldDB" id="X0X8E5"/>
<reference evidence="1" key="1">
    <citation type="journal article" date="2014" name="Front. Microbiol.">
        <title>High frequency of phylogenetically diverse reductive dehalogenase-homologous genes in deep subseafloor sedimentary metagenomes.</title>
        <authorList>
            <person name="Kawai M."/>
            <person name="Futagami T."/>
            <person name="Toyoda A."/>
            <person name="Takaki Y."/>
            <person name="Nishi S."/>
            <person name="Hori S."/>
            <person name="Arai W."/>
            <person name="Tsubouchi T."/>
            <person name="Morono Y."/>
            <person name="Uchiyama I."/>
            <person name="Ito T."/>
            <person name="Fujiyama A."/>
            <person name="Inagaki F."/>
            <person name="Takami H."/>
        </authorList>
    </citation>
    <scope>NUCLEOTIDE SEQUENCE</scope>
    <source>
        <strain evidence="1">Expedition CK06-06</strain>
    </source>
</reference>
<dbReference type="InterPro" id="IPR036515">
    <property type="entry name" value="Transposase_17_sf"/>
</dbReference>
<dbReference type="Gene3D" id="3.30.70.1290">
    <property type="entry name" value="Transposase IS200-like"/>
    <property type="match status" value="1"/>
</dbReference>
<dbReference type="GO" id="GO:0004803">
    <property type="term" value="F:transposase activity"/>
    <property type="evidence" value="ECO:0007669"/>
    <property type="project" value="InterPro"/>
</dbReference>
<accession>X0X8E5</accession>